<gene>
    <name evidence="2" type="ORF">C1H46_018427</name>
</gene>
<organism evidence="2 3">
    <name type="scientific">Malus baccata</name>
    <name type="common">Siberian crab apple</name>
    <name type="synonym">Pyrus baccata</name>
    <dbReference type="NCBI Taxonomy" id="106549"/>
    <lineage>
        <taxon>Eukaryota</taxon>
        <taxon>Viridiplantae</taxon>
        <taxon>Streptophyta</taxon>
        <taxon>Embryophyta</taxon>
        <taxon>Tracheophyta</taxon>
        <taxon>Spermatophyta</taxon>
        <taxon>Magnoliopsida</taxon>
        <taxon>eudicotyledons</taxon>
        <taxon>Gunneridae</taxon>
        <taxon>Pentapetalae</taxon>
        <taxon>rosids</taxon>
        <taxon>fabids</taxon>
        <taxon>Rosales</taxon>
        <taxon>Rosaceae</taxon>
        <taxon>Amygdaloideae</taxon>
        <taxon>Maleae</taxon>
        <taxon>Malus</taxon>
    </lineage>
</organism>
<dbReference type="Proteomes" id="UP000315295">
    <property type="component" value="Unassembled WGS sequence"/>
</dbReference>
<protein>
    <submittedName>
        <fullName evidence="2">Uncharacterized protein</fullName>
    </submittedName>
</protein>
<dbReference type="PANTHER" id="PTHR33728">
    <property type="entry name" value="CTTNBP 2 AMINO-TERMINAL-LIKE PROTEIN"/>
    <property type="match status" value="1"/>
</dbReference>
<feature type="transmembrane region" description="Helical" evidence="1">
    <location>
        <begin position="44"/>
        <end position="65"/>
    </location>
</feature>
<keyword evidence="1" id="KW-1133">Transmembrane helix</keyword>
<reference evidence="2 3" key="1">
    <citation type="journal article" date="2019" name="G3 (Bethesda)">
        <title>Sequencing of a Wild Apple (Malus baccata) Genome Unravels the Differences Between Cultivated and Wild Apple Species Regarding Disease Resistance and Cold Tolerance.</title>
        <authorList>
            <person name="Chen X."/>
        </authorList>
    </citation>
    <scope>NUCLEOTIDE SEQUENCE [LARGE SCALE GENOMIC DNA]</scope>
    <source>
        <strain evidence="3">cv. Shandingzi</strain>
        <tissue evidence="2">Leaves</tissue>
    </source>
</reference>
<keyword evidence="1" id="KW-0812">Transmembrane</keyword>
<evidence type="ECO:0000313" key="3">
    <source>
        <dbReference type="Proteomes" id="UP000315295"/>
    </source>
</evidence>
<dbReference type="STRING" id="106549.A0A540MB27"/>
<dbReference type="EMBL" id="VIEB01000302">
    <property type="protein sequence ID" value="TQD95940.1"/>
    <property type="molecule type" value="Genomic_DNA"/>
</dbReference>
<proteinExistence type="predicted"/>
<accession>A0A540MB27</accession>
<keyword evidence="3" id="KW-1185">Reference proteome</keyword>
<name>A0A540MB27_MALBA</name>
<evidence type="ECO:0000313" key="2">
    <source>
        <dbReference type="EMBL" id="TQD95940.1"/>
    </source>
</evidence>
<comment type="caution">
    <text evidence="2">The sequence shown here is derived from an EMBL/GenBank/DDBJ whole genome shotgun (WGS) entry which is preliminary data.</text>
</comment>
<dbReference type="PANTHER" id="PTHR33728:SF13">
    <property type="entry name" value="CTTNBP 2 AMINO-TERMINAL-LIKE PROTEIN"/>
    <property type="match status" value="1"/>
</dbReference>
<evidence type="ECO:0000256" key="1">
    <source>
        <dbReference type="SAM" id="Phobius"/>
    </source>
</evidence>
<dbReference type="AlphaFoldDB" id="A0A540MB27"/>
<sequence length="143" mass="15973">MRMLVVKEVSFQWSPIRAPLNMLRKDLPSSRPPHSPSFNSSVNAVSFGFVAIAILIFLFLVMAIFERFLRPTSPDLSLSGHRGGGDLEAQMGFNGKLSHSSPKISTELETAALRSLASIDHSRCIEMKLLQRWSCYCNCCRGR</sequence>
<keyword evidence="1" id="KW-0472">Membrane</keyword>